<dbReference type="PANTHER" id="PTHR47332">
    <property type="entry name" value="SET DOMAIN-CONTAINING PROTEIN 5"/>
    <property type="match status" value="1"/>
</dbReference>
<accession>A0AAV9PD65</accession>
<dbReference type="InterPro" id="IPR001214">
    <property type="entry name" value="SET_dom"/>
</dbReference>
<feature type="domain" description="SET" evidence="1">
    <location>
        <begin position="3"/>
        <end position="140"/>
    </location>
</feature>
<dbReference type="InterPro" id="IPR046341">
    <property type="entry name" value="SET_dom_sf"/>
</dbReference>
<dbReference type="EMBL" id="JAVRRT010000006">
    <property type="protein sequence ID" value="KAK5171389.1"/>
    <property type="molecule type" value="Genomic_DNA"/>
</dbReference>
<comment type="caution">
    <text evidence="2">The sequence shown here is derived from an EMBL/GenBank/DDBJ whole genome shotgun (WGS) entry which is preliminary data.</text>
</comment>
<protein>
    <submittedName>
        <fullName evidence="2">SET domain-containing protein 5</fullName>
    </submittedName>
</protein>
<dbReference type="Proteomes" id="UP001337655">
    <property type="component" value="Unassembled WGS sequence"/>
</dbReference>
<dbReference type="PANTHER" id="PTHR47332:SF4">
    <property type="entry name" value="SET DOMAIN-CONTAINING PROTEIN 5"/>
    <property type="match status" value="1"/>
</dbReference>
<dbReference type="RefSeq" id="XP_064660417.1">
    <property type="nucleotide sequence ID" value="XM_064801787.1"/>
</dbReference>
<dbReference type="CDD" id="cd20071">
    <property type="entry name" value="SET_SMYD"/>
    <property type="match status" value="1"/>
</dbReference>
<name>A0AAV9PD65_9PEZI</name>
<dbReference type="Pfam" id="PF00856">
    <property type="entry name" value="SET"/>
    <property type="match status" value="1"/>
</dbReference>
<reference evidence="2 3" key="1">
    <citation type="submission" date="2023-08" db="EMBL/GenBank/DDBJ databases">
        <title>Black Yeasts Isolated from many extreme environments.</title>
        <authorList>
            <person name="Coleine C."/>
            <person name="Stajich J.E."/>
            <person name="Selbmann L."/>
        </authorList>
    </citation>
    <scope>NUCLEOTIDE SEQUENCE [LARGE SCALE GENOMIC DNA]</scope>
    <source>
        <strain evidence="2 3">CCFEE 5935</strain>
    </source>
</reference>
<keyword evidence="3" id="KW-1185">Reference proteome</keyword>
<dbReference type="Gene3D" id="2.170.270.10">
    <property type="entry name" value="SET domain"/>
    <property type="match status" value="1"/>
</dbReference>
<proteinExistence type="predicted"/>
<gene>
    <name evidence="2" type="primary">SET5_3</name>
    <name evidence="2" type="ORF">LTR77_004533</name>
</gene>
<evidence type="ECO:0000313" key="3">
    <source>
        <dbReference type="Proteomes" id="UP001337655"/>
    </source>
</evidence>
<sequence>MSDPYEVKPAPGAGMGVFATRALDPGDVIMHDTFAMRFRNGPDVSAQHVEHAFTELSSTDQKTFLSLHEGPYPSPSRLKRIFEANAFGHGDMVLLFFKIARVNHACTPNAQMTDLDLESDSKVVALERIGKGEQIFLNYIALVLEGTREDRKTHLHSNYGFVCKCRACSLTGKEGEVSDMRRKLFAGLAAKSAGKQPWSYKEHPRGAHPMGGKDRVVVEVVQPPLSKPLTSREKVHCAFFTAKLREAEGMKTREVSDAYVYAALALHEQINMIVRRGRVVVMPTAKLLKEWIDMAVALMKGIRKASHNDVRGVEQFAQTFLGKDGCVVMARLISPASAKVLKRAGSPIDPDTIFAVDWRQGPGKEYYLTQEEYLQVVRSESQCSVLGVPVKTVVDWLTTKRKKR</sequence>
<organism evidence="2 3">
    <name type="scientific">Saxophila tyrrhenica</name>
    <dbReference type="NCBI Taxonomy" id="1690608"/>
    <lineage>
        <taxon>Eukaryota</taxon>
        <taxon>Fungi</taxon>
        <taxon>Dikarya</taxon>
        <taxon>Ascomycota</taxon>
        <taxon>Pezizomycotina</taxon>
        <taxon>Dothideomycetes</taxon>
        <taxon>Dothideomycetidae</taxon>
        <taxon>Mycosphaerellales</taxon>
        <taxon>Extremaceae</taxon>
        <taxon>Saxophila</taxon>
    </lineage>
</organism>
<evidence type="ECO:0000313" key="2">
    <source>
        <dbReference type="EMBL" id="KAK5171389.1"/>
    </source>
</evidence>
<evidence type="ECO:0000259" key="1">
    <source>
        <dbReference type="PROSITE" id="PS50280"/>
    </source>
</evidence>
<dbReference type="InterPro" id="IPR053185">
    <property type="entry name" value="SET_domain_protein"/>
</dbReference>
<dbReference type="AlphaFoldDB" id="A0AAV9PD65"/>
<dbReference type="GeneID" id="89925879"/>
<dbReference type="PROSITE" id="PS50280">
    <property type="entry name" value="SET"/>
    <property type="match status" value="1"/>
</dbReference>
<dbReference type="SUPFAM" id="SSF82199">
    <property type="entry name" value="SET domain"/>
    <property type="match status" value="1"/>
</dbReference>